<organism evidence="1 2">
    <name type="scientific">Caerostris extrusa</name>
    <name type="common">Bark spider</name>
    <name type="synonym">Caerostris bankana</name>
    <dbReference type="NCBI Taxonomy" id="172846"/>
    <lineage>
        <taxon>Eukaryota</taxon>
        <taxon>Metazoa</taxon>
        <taxon>Ecdysozoa</taxon>
        <taxon>Arthropoda</taxon>
        <taxon>Chelicerata</taxon>
        <taxon>Arachnida</taxon>
        <taxon>Araneae</taxon>
        <taxon>Araneomorphae</taxon>
        <taxon>Entelegynae</taxon>
        <taxon>Araneoidea</taxon>
        <taxon>Araneidae</taxon>
        <taxon>Caerostris</taxon>
    </lineage>
</organism>
<evidence type="ECO:0000313" key="1">
    <source>
        <dbReference type="EMBL" id="GIY73656.1"/>
    </source>
</evidence>
<gene>
    <name evidence="1" type="ORF">CEXT_743331</name>
</gene>
<reference evidence="1 2" key="1">
    <citation type="submission" date="2021-06" db="EMBL/GenBank/DDBJ databases">
        <title>Caerostris extrusa draft genome.</title>
        <authorList>
            <person name="Kono N."/>
            <person name="Arakawa K."/>
        </authorList>
    </citation>
    <scope>NUCLEOTIDE SEQUENCE [LARGE SCALE GENOMIC DNA]</scope>
</reference>
<dbReference type="Proteomes" id="UP001054945">
    <property type="component" value="Unassembled WGS sequence"/>
</dbReference>
<dbReference type="AlphaFoldDB" id="A0AAV4VT88"/>
<protein>
    <submittedName>
        <fullName evidence="1">Uncharacterized protein</fullName>
    </submittedName>
</protein>
<evidence type="ECO:0000313" key="2">
    <source>
        <dbReference type="Proteomes" id="UP001054945"/>
    </source>
</evidence>
<sequence>MEGGWGDDLRMGSWFKIRRNLLALSSLCSPGLWGAFPFPSNGSRLIGKCLSPTALFRNPFICRSERFKLVYLFIKGTHTREQFEFRAKTRLKCSICPVTVTSSRKGLPAQTIRISGCLEGKVGGNKARGGCLIARICEIVSPGFCGKGLIEWMTAIISARMR</sequence>
<comment type="caution">
    <text evidence="1">The sequence shown here is derived from an EMBL/GenBank/DDBJ whole genome shotgun (WGS) entry which is preliminary data.</text>
</comment>
<name>A0AAV4VT88_CAEEX</name>
<accession>A0AAV4VT88</accession>
<dbReference type="EMBL" id="BPLR01015112">
    <property type="protein sequence ID" value="GIY73656.1"/>
    <property type="molecule type" value="Genomic_DNA"/>
</dbReference>
<keyword evidence="2" id="KW-1185">Reference proteome</keyword>
<proteinExistence type="predicted"/>